<dbReference type="Gene3D" id="3.30.160.60">
    <property type="entry name" value="Classic Zinc Finger"/>
    <property type="match status" value="2"/>
</dbReference>
<feature type="domain" description="C2H2-type" evidence="7">
    <location>
        <begin position="626"/>
        <end position="654"/>
    </location>
</feature>
<dbReference type="InterPro" id="IPR013087">
    <property type="entry name" value="Znf_C2H2_type"/>
</dbReference>
<feature type="compositionally biased region" description="Basic residues" evidence="6">
    <location>
        <begin position="786"/>
        <end position="812"/>
    </location>
</feature>
<evidence type="ECO:0000256" key="1">
    <source>
        <dbReference type="ARBA" id="ARBA00022723"/>
    </source>
</evidence>
<keyword evidence="2" id="KW-0677">Repeat</keyword>
<organism evidence="8">
    <name type="scientific">Ooceraea biroi</name>
    <name type="common">Clonal raider ant</name>
    <name type="synonym">Cerapachys biroi</name>
    <dbReference type="NCBI Taxonomy" id="2015173"/>
    <lineage>
        <taxon>Eukaryota</taxon>
        <taxon>Metazoa</taxon>
        <taxon>Ecdysozoa</taxon>
        <taxon>Arthropoda</taxon>
        <taxon>Hexapoda</taxon>
        <taxon>Insecta</taxon>
        <taxon>Pterygota</taxon>
        <taxon>Neoptera</taxon>
        <taxon>Endopterygota</taxon>
        <taxon>Hymenoptera</taxon>
        <taxon>Apocrita</taxon>
        <taxon>Aculeata</taxon>
        <taxon>Formicoidea</taxon>
        <taxon>Formicidae</taxon>
        <taxon>Dorylinae</taxon>
        <taxon>Ooceraea</taxon>
    </lineage>
</organism>
<evidence type="ECO:0000259" key="7">
    <source>
        <dbReference type="PROSITE" id="PS50157"/>
    </source>
</evidence>
<feature type="region of interest" description="Disordered" evidence="6">
    <location>
        <begin position="347"/>
        <end position="385"/>
    </location>
</feature>
<evidence type="ECO:0000256" key="2">
    <source>
        <dbReference type="ARBA" id="ARBA00022737"/>
    </source>
</evidence>
<feature type="domain" description="C2H2-type" evidence="7">
    <location>
        <begin position="576"/>
        <end position="612"/>
    </location>
</feature>
<dbReference type="GO" id="GO:0043565">
    <property type="term" value="F:sequence-specific DNA binding"/>
    <property type="evidence" value="ECO:0007669"/>
    <property type="project" value="TreeGrafter"/>
</dbReference>
<dbReference type="PROSITE" id="PS00028">
    <property type="entry name" value="ZINC_FINGER_C2H2_1"/>
    <property type="match status" value="3"/>
</dbReference>
<feature type="domain" description="C2H2-type" evidence="7">
    <location>
        <begin position="752"/>
        <end position="779"/>
    </location>
</feature>
<dbReference type="GO" id="GO:0008270">
    <property type="term" value="F:zinc ion binding"/>
    <property type="evidence" value="ECO:0007669"/>
    <property type="project" value="UniProtKB-KW"/>
</dbReference>
<evidence type="ECO:0000256" key="4">
    <source>
        <dbReference type="ARBA" id="ARBA00022833"/>
    </source>
</evidence>
<sequence>MSFTNQLNVYSEVVPEEMTAKTNLTNKETGQCAIASKPERVCDTLQVASEEIVVGANGSLSGKVDCQRETTMHFEESLRSCNEAIEYQGSVDSVSLTENSIADNWDCENVDASTLKNEPESCNDEQDDGEETIATFVTAAGQQLALYAVEDSDEIFAVALYDESGEPPTNFQFLMKADVKRLIDEGAVRTLKKPAQMKKSVLTTESPVFYHKENFEELRHQANYEIGIREKSTVNGGKRIAQKGERKMGQHNYKIDESYSDSSKMNSSFDDIDYIADKQSDIAYLMMDNNSVNIAEQPDDSQDNYIEPEEEEELILCSTVQYIFLEDDQSESELTFDDIQETLQNLKHARGKASSKKDNERLSAGNLQSSRSVNSRRDTLREPMTIESLNDELDYYVSSQLKASKDKSEEDRQRLIDALTDSPPSMAIAAQPQLKVKRSRKQQLTSVNRDDSEIIIQPASMLSEEELTGKKRGRRRRGLPSQMRVAVSNAKRMKRKRREIVEVIDLDVDEEESQEKSNVVEITLEDSKDKYSSDKENEIIMIRDSDSDNGDDEEDDEEEDENEHTNGNLTKFNSVMRCEHCSRNFRQRRAFDTHLRVCEKSPENLLRLGEKQQQDKEESQQVKKQYACKICQEKFDVVVALARHVRAAHSQRKKQKLGLASSKIQDKSLRSVQQKEVTSTEEEEEESLKDGEKPTRQLRMLSRVKRKRRQKNNCSWEAKKLSCADCGRWFPSSALLNAHSLQHGTKKSEQLRKCHICKKLIRSRLLYLQHLKMHSDQRSSVGSSRLLRRKLRGRPSGRKIATPRKRGRPRKF</sequence>
<keyword evidence="1" id="KW-0479">Metal-binding</keyword>
<proteinExistence type="predicted"/>
<dbReference type="EMBL" id="QOIP01000007">
    <property type="protein sequence ID" value="RLU20739.1"/>
    <property type="molecule type" value="Genomic_DNA"/>
</dbReference>
<reference evidence="8" key="2">
    <citation type="submission" date="2018-07" db="EMBL/GenBank/DDBJ databases">
        <authorList>
            <person name="Mckenzie S.K."/>
            <person name="Kronauer D.J.C."/>
        </authorList>
    </citation>
    <scope>NUCLEOTIDE SEQUENCE</scope>
    <source>
        <strain evidence="8">Clonal line C1</strain>
    </source>
</reference>
<evidence type="ECO:0000256" key="3">
    <source>
        <dbReference type="ARBA" id="ARBA00022771"/>
    </source>
</evidence>
<evidence type="ECO:0000256" key="6">
    <source>
        <dbReference type="SAM" id="MobiDB-lite"/>
    </source>
</evidence>
<dbReference type="PANTHER" id="PTHR24408:SF58">
    <property type="entry name" value="TRANSCRIPTION FACTOR (TFIIIA), PUTATIVE (AFU_ORTHOLOGUE AFUA_1G05150)-RELATED"/>
    <property type="match status" value="1"/>
</dbReference>
<dbReference type="SMART" id="SM00355">
    <property type="entry name" value="ZnF_C2H2"/>
    <property type="match status" value="4"/>
</dbReference>
<feature type="domain" description="C2H2-type" evidence="7">
    <location>
        <begin position="721"/>
        <end position="748"/>
    </location>
</feature>
<feature type="compositionally biased region" description="Basic and acidic residues" evidence="6">
    <location>
        <begin position="530"/>
        <end position="546"/>
    </location>
</feature>
<dbReference type="Proteomes" id="UP000279307">
    <property type="component" value="Chromosome 7"/>
</dbReference>
<feature type="region of interest" description="Disordered" evidence="6">
    <location>
        <begin position="670"/>
        <end position="695"/>
    </location>
</feature>
<dbReference type="OrthoDB" id="7694372at2759"/>
<evidence type="ECO:0000313" key="8">
    <source>
        <dbReference type="EMBL" id="RLU20739.1"/>
    </source>
</evidence>
<comment type="caution">
    <text evidence="8">The sequence shown here is derived from an EMBL/GenBank/DDBJ whole genome shotgun (WGS) entry which is preliminary data.</text>
</comment>
<feature type="compositionally biased region" description="Acidic residues" evidence="6">
    <location>
        <begin position="547"/>
        <end position="562"/>
    </location>
</feature>
<gene>
    <name evidence="8" type="ORF">DMN91_007352</name>
</gene>
<feature type="region of interest" description="Disordered" evidence="6">
    <location>
        <begin position="466"/>
        <end position="491"/>
    </location>
</feature>
<reference evidence="8" key="1">
    <citation type="journal article" date="2018" name="Genome Res.">
        <title>The genomic architecture and molecular evolution of ant odorant receptors.</title>
        <authorList>
            <person name="McKenzie S.K."/>
            <person name="Kronauer D.J.C."/>
        </authorList>
    </citation>
    <scope>NUCLEOTIDE SEQUENCE [LARGE SCALE GENOMIC DNA]</scope>
    <source>
        <strain evidence="8">Clonal line C1</strain>
    </source>
</reference>
<dbReference type="InterPro" id="IPR036236">
    <property type="entry name" value="Znf_C2H2_sf"/>
</dbReference>
<evidence type="ECO:0000256" key="5">
    <source>
        <dbReference type="PROSITE-ProRule" id="PRU00042"/>
    </source>
</evidence>
<keyword evidence="3 5" id="KW-0863">Zinc-finger</keyword>
<dbReference type="PANTHER" id="PTHR24408">
    <property type="entry name" value="ZINC FINGER PROTEIN"/>
    <property type="match status" value="1"/>
</dbReference>
<protein>
    <recommendedName>
        <fullName evidence="7">C2H2-type domain-containing protein</fullName>
    </recommendedName>
</protein>
<feature type="region of interest" description="Disordered" evidence="6">
    <location>
        <begin position="530"/>
        <end position="568"/>
    </location>
</feature>
<accession>A0A3L8DLF7</accession>
<dbReference type="SUPFAM" id="SSF57667">
    <property type="entry name" value="beta-beta-alpha zinc fingers"/>
    <property type="match status" value="1"/>
</dbReference>
<name>A0A3L8DLF7_OOCBI</name>
<dbReference type="GO" id="GO:0005634">
    <property type="term" value="C:nucleus"/>
    <property type="evidence" value="ECO:0007669"/>
    <property type="project" value="TreeGrafter"/>
</dbReference>
<feature type="region of interest" description="Disordered" evidence="6">
    <location>
        <begin position="777"/>
        <end position="812"/>
    </location>
</feature>
<keyword evidence="4" id="KW-0862">Zinc</keyword>
<dbReference type="GO" id="GO:0000981">
    <property type="term" value="F:DNA-binding transcription factor activity, RNA polymerase II-specific"/>
    <property type="evidence" value="ECO:0007669"/>
    <property type="project" value="TreeGrafter"/>
</dbReference>
<dbReference type="AlphaFoldDB" id="A0A3L8DLF7"/>
<dbReference type="PROSITE" id="PS50157">
    <property type="entry name" value="ZINC_FINGER_C2H2_2"/>
    <property type="match status" value="4"/>
</dbReference>